<accession>A0A1I6CZJ7</accession>
<gene>
    <name evidence="1" type="ORF">SAMN05660706_103145</name>
</gene>
<keyword evidence="1" id="KW-0489">Methyltransferase</keyword>
<protein>
    <submittedName>
        <fullName evidence="1">Methyltransferase domain-containing protein</fullName>
    </submittedName>
</protein>
<dbReference type="AlphaFoldDB" id="A0A1I6CZJ7"/>
<organism evidence="1 2">
    <name type="scientific">Desulfoscipio geothermicus DSM 3669</name>
    <dbReference type="NCBI Taxonomy" id="1121426"/>
    <lineage>
        <taxon>Bacteria</taxon>
        <taxon>Bacillati</taxon>
        <taxon>Bacillota</taxon>
        <taxon>Clostridia</taxon>
        <taxon>Eubacteriales</taxon>
        <taxon>Desulfallaceae</taxon>
        <taxon>Desulfoscipio</taxon>
    </lineage>
</organism>
<dbReference type="Gene3D" id="3.40.50.150">
    <property type="entry name" value="Vaccinia Virus protein VP39"/>
    <property type="match status" value="1"/>
</dbReference>
<name>A0A1I6CZJ7_9FIRM</name>
<reference evidence="2" key="1">
    <citation type="submission" date="2016-10" db="EMBL/GenBank/DDBJ databases">
        <authorList>
            <person name="Varghese N."/>
            <person name="Submissions S."/>
        </authorList>
    </citation>
    <scope>NUCLEOTIDE SEQUENCE [LARGE SCALE GENOMIC DNA]</scope>
    <source>
        <strain evidence="2">DSM 3669</strain>
    </source>
</reference>
<proteinExistence type="predicted"/>
<dbReference type="STRING" id="39060.SAMN05660706_103145"/>
<dbReference type="Pfam" id="PF13489">
    <property type="entry name" value="Methyltransf_23"/>
    <property type="match status" value="1"/>
</dbReference>
<keyword evidence="1" id="KW-0808">Transferase</keyword>
<dbReference type="Proteomes" id="UP000199584">
    <property type="component" value="Unassembled WGS sequence"/>
</dbReference>
<dbReference type="OrthoDB" id="9811589at2"/>
<evidence type="ECO:0000313" key="2">
    <source>
        <dbReference type="Proteomes" id="UP000199584"/>
    </source>
</evidence>
<dbReference type="GO" id="GO:0008168">
    <property type="term" value="F:methyltransferase activity"/>
    <property type="evidence" value="ECO:0007669"/>
    <property type="project" value="UniProtKB-KW"/>
</dbReference>
<keyword evidence="2" id="KW-1185">Reference proteome</keyword>
<sequence>MKLTKQQIEYFVNKVGQPEASILLNKFFNSYRHYLNSSDVADLYDDNYAAKINSLETYLIINNKYKIHTYNKYSYEYLIPRLTIHSRILDVGCGSGDFALAIAAQGVKYVVGMDFSRKAIKEANAKLAKSGLNMCHFLCANVLNMDNQFIFDFVILNDIIEHLSDAELKTLFKNISSVLVTGGEVIIHTPNGLAICNDTDTNFFQKAAKTYLRLFKHWRGFERTVEQIYYDQTHINIKSFRQLRKCLKEYGYQASVIYDEKSKLPFINQLSSNMLVIAKKNN</sequence>
<dbReference type="RefSeq" id="WP_092481992.1">
    <property type="nucleotide sequence ID" value="NZ_FOYM01000003.1"/>
</dbReference>
<evidence type="ECO:0000313" key="1">
    <source>
        <dbReference type="EMBL" id="SFQ98655.1"/>
    </source>
</evidence>
<dbReference type="GO" id="GO:0032259">
    <property type="term" value="P:methylation"/>
    <property type="evidence" value="ECO:0007669"/>
    <property type="project" value="UniProtKB-KW"/>
</dbReference>
<dbReference type="CDD" id="cd02440">
    <property type="entry name" value="AdoMet_MTases"/>
    <property type="match status" value="1"/>
</dbReference>
<dbReference type="InterPro" id="IPR029063">
    <property type="entry name" value="SAM-dependent_MTases_sf"/>
</dbReference>
<dbReference type="SUPFAM" id="SSF53335">
    <property type="entry name" value="S-adenosyl-L-methionine-dependent methyltransferases"/>
    <property type="match status" value="1"/>
</dbReference>
<dbReference type="EMBL" id="FOYM01000003">
    <property type="protein sequence ID" value="SFQ98655.1"/>
    <property type="molecule type" value="Genomic_DNA"/>
</dbReference>
<dbReference type="PANTHER" id="PTHR43861">
    <property type="entry name" value="TRANS-ACONITATE 2-METHYLTRANSFERASE-RELATED"/>
    <property type="match status" value="1"/>
</dbReference>